<gene>
    <name evidence="1" type="ORF">OSB_11990</name>
</gene>
<dbReference type="KEGG" id="otm:OSB_11990"/>
<dbReference type="EMBL" id="CP012160">
    <property type="protein sequence ID" value="AKS45754.1"/>
    <property type="molecule type" value="Genomic_DNA"/>
</dbReference>
<dbReference type="AlphaFoldDB" id="A0A0K0Y481"/>
<keyword evidence="2" id="KW-1185">Reference proteome</keyword>
<dbReference type="Proteomes" id="UP000067444">
    <property type="component" value="Chromosome"/>
</dbReference>
<proteinExistence type="predicted"/>
<name>A0A0K0Y481_9RHOB</name>
<sequence>MILLLSIWSSSTLATPYTENVPAPTSLPLPPEYPAAGGVVIVLTGANGNIYYQFSDPDGAFRGFNNNGQPVAFRGNPFTVNDPISLDCGFSSCFDYFGGSIARMDVRFSAWDGGTQPDGFGEDDIKLFINGYQAQDGPLGV</sequence>
<evidence type="ECO:0000313" key="2">
    <source>
        <dbReference type="Proteomes" id="UP000067444"/>
    </source>
</evidence>
<organism evidence="1 2">
    <name type="scientific">Octadecabacter temperatus</name>
    <dbReference type="NCBI Taxonomy" id="1458307"/>
    <lineage>
        <taxon>Bacteria</taxon>
        <taxon>Pseudomonadati</taxon>
        <taxon>Pseudomonadota</taxon>
        <taxon>Alphaproteobacteria</taxon>
        <taxon>Rhodobacterales</taxon>
        <taxon>Roseobacteraceae</taxon>
        <taxon>Octadecabacter</taxon>
    </lineage>
</organism>
<accession>A0A0K0Y481</accession>
<dbReference type="STRING" id="1458307.OSB_11990"/>
<protein>
    <submittedName>
        <fullName evidence="1">Uncharacterized protein</fullName>
    </submittedName>
</protein>
<reference evidence="1 2" key="1">
    <citation type="journal article" date="2015" name="Genome Announc.">
        <title>Closed Genome Sequence of Octadecabacter temperatus SB1, the First Mesophilic Species of the Genus Octadecabacter.</title>
        <authorList>
            <person name="Voget S."/>
            <person name="Billerbeck S."/>
            <person name="Simon M."/>
            <person name="Daniel R."/>
        </authorList>
    </citation>
    <scope>NUCLEOTIDE SEQUENCE [LARGE SCALE GENOMIC DNA]</scope>
    <source>
        <strain evidence="1 2">SB1</strain>
    </source>
</reference>
<evidence type="ECO:0000313" key="1">
    <source>
        <dbReference type="EMBL" id="AKS45754.1"/>
    </source>
</evidence>